<reference evidence="2 3" key="1">
    <citation type="submission" date="2019-07" db="EMBL/GenBank/DDBJ databases">
        <title>New species of Amycolatopsis and Streptomyces.</title>
        <authorList>
            <person name="Duangmal K."/>
            <person name="Teo W.F.A."/>
            <person name="Lipun K."/>
        </authorList>
    </citation>
    <scope>NUCLEOTIDE SEQUENCE [LARGE SCALE GENOMIC DNA]</scope>
    <source>
        <strain evidence="2 3">TISTR 2346</strain>
    </source>
</reference>
<proteinExistence type="predicted"/>
<dbReference type="GO" id="GO:0006188">
    <property type="term" value="P:IMP biosynthetic process"/>
    <property type="evidence" value="ECO:0007669"/>
    <property type="project" value="InterPro"/>
</dbReference>
<dbReference type="OrthoDB" id="2676808at2"/>
<name>A0A5N8VUP5_9ACTN</name>
<keyword evidence="3" id="KW-1185">Reference proteome</keyword>
<dbReference type="EMBL" id="VJZE01000009">
    <property type="protein sequence ID" value="MPY38970.1"/>
    <property type="molecule type" value="Genomic_DNA"/>
</dbReference>
<accession>A0A5N8VUP5</accession>
<dbReference type="Gene3D" id="3.60.20.20">
    <property type="entry name" value="Inosine monophosphate cyclohydrolase-like"/>
    <property type="match status" value="1"/>
</dbReference>
<dbReference type="GO" id="GO:0003937">
    <property type="term" value="F:IMP cyclohydrolase activity"/>
    <property type="evidence" value="ECO:0007669"/>
    <property type="project" value="InterPro"/>
</dbReference>
<evidence type="ECO:0000313" key="2">
    <source>
        <dbReference type="EMBL" id="MPY38970.1"/>
    </source>
</evidence>
<protein>
    <recommendedName>
        <fullName evidence="1">Inosine monophosphate cyclohydrolase-like domain-containing protein</fullName>
    </recommendedName>
</protein>
<dbReference type="AlphaFoldDB" id="A0A5N8VUP5"/>
<organism evidence="2 3">
    <name type="scientific">Streptomyces phyllanthi</name>
    <dbReference type="NCBI Taxonomy" id="1803180"/>
    <lineage>
        <taxon>Bacteria</taxon>
        <taxon>Bacillati</taxon>
        <taxon>Actinomycetota</taxon>
        <taxon>Actinomycetes</taxon>
        <taxon>Kitasatosporales</taxon>
        <taxon>Streptomycetaceae</taxon>
        <taxon>Streptomyces</taxon>
    </lineage>
</organism>
<dbReference type="Pfam" id="PF07826">
    <property type="entry name" value="IMP_cyclohyd"/>
    <property type="match status" value="1"/>
</dbReference>
<dbReference type="SUPFAM" id="SSF75569">
    <property type="entry name" value="Archaeal IMP cyclohydrolase PurO"/>
    <property type="match status" value="1"/>
</dbReference>
<comment type="caution">
    <text evidence="2">The sequence shown here is derived from an EMBL/GenBank/DDBJ whole genome shotgun (WGS) entry which is preliminary data.</text>
</comment>
<dbReference type="InterPro" id="IPR020600">
    <property type="entry name" value="IMP_cyclohydrolase-like"/>
</dbReference>
<feature type="domain" description="Inosine monophosphate cyclohydrolase-like" evidence="1">
    <location>
        <begin position="13"/>
        <end position="204"/>
    </location>
</feature>
<sequence length="227" mass="24003">MKNLAALLSENPYPGRGVLCARTLSGEVVGGYFLTGRSPASRDRAVRIDGDELVVAPATVTEHDPLRHYVAAEATEDWLVFGNGEQVSTVTGRLRRGVCAAEALDDLEYEPDPPILTSRVTALLSRDGGRTAVLGAARPSSGARTSTNIMTLTVRDLEPGDAVLLTTYQSDGQNVSVAVPFTEASTGAEDAGQLLEEIWNGLNDRYRIAVAVLDPAKGPGNALIRAS</sequence>
<dbReference type="RefSeq" id="WP_152780050.1">
    <property type="nucleotide sequence ID" value="NZ_BAABEQ010000060.1"/>
</dbReference>
<evidence type="ECO:0000313" key="3">
    <source>
        <dbReference type="Proteomes" id="UP000326979"/>
    </source>
</evidence>
<evidence type="ECO:0000259" key="1">
    <source>
        <dbReference type="Pfam" id="PF07826"/>
    </source>
</evidence>
<dbReference type="Proteomes" id="UP000326979">
    <property type="component" value="Unassembled WGS sequence"/>
</dbReference>
<dbReference type="InterPro" id="IPR036795">
    <property type="entry name" value="IMP_cyclohydrolase-like_sf"/>
</dbReference>
<gene>
    <name evidence="2" type="ORF">FNH04_03140</name>
</gene>